<feature type="region of interest" description="Disordered" evidence="1">
    <location>
        <begin position="91"/>
        <end position="123"/>
    </location>
</feature>
<dbReference type="InterPro" id="IPR012677">
    <property type="entry name" value="Nucleotide-bd_a/b_plait_sf"/>
</dbReference>
<dbReference type="InterPro" id="IPR039884">
    <property type="entry name" value="R3HC1/R3HCL"/>
</dbReference>
<name>A0A077WE57_9FUNG</name>
<accession>A0A077WE57</accession>
<reference evidence="3" key="1">
    <citation type="journal article" date="2014" name="Genome Announc.">
        <title>De novo whole-genome sequence and genome annotation of Lichtheimia ramosa.</title>
        <authorList>
            <person name="Linde J."/>
            <person name="Schwartze V."/>
            <person name="Binder U."/>
            <person name="Lass-Florl C."/>
            <person name="Voigt K."/>
            <person name="Horn F."/>
        </authorList>
    </citation>
    <scope>NUCLEOTIDE SEQUENCE</scope>
    <source>
        <strain evidence="3">JMRC FSU:6197</strain>
    </source>
</reference>
<dbReference type="Pfam" id="PF22877">
    <property type="entry name" value="RRM_Thc1"/>
    <property type="match status" value="1"/>
</dbReference>
<protein>
    <recommendedName>
        <fullName evidence="2">Thc1 RRM domain-containing protein</fullName>
    </recommendedName>
</protein>
<feature type="domain" description="Thc1 RRM" evidence="2">
    <location>
        <begin position="195"/>
        <end position="263"/>
    </location>
</feature>
<feature type="region of interest" description="Disordered" evidence="1">
    <location>
        <begin position="158"/>
        <end position="181"/>
    </location>
</feature>
<feature type="compositionally biased region" description="Basic and acidic residues" evidence="1">
    <location>
        <begin position="296"/>
        <end position="305"/>
    </location>
</feature>
<dbReference type="PANTHER" id="PTHR21678">
    <property type="entry name" value="GROWTH INHIBITION AND DIFFERENTIATION RELATED PROTEIN 88"/>
    <property type="match status" value="1"/>
</dbReference>
<sequence>MDPTITTTTTTTTTVDETRNKRNSAYVPVHRRRGNSISDNRVQDDKWIEEDEQVPKRQSMYSRASSSDIDSRRSSRQFAWSRQQQRFSLAAAAARYGDDTEDSDNDPLTPHQRFSRPDSRRNSTADKLHMALEGLSVHDEPDWEELLRQYDRYDDGPIGVDSRRSSKRQSRIMDPFNEPAPEIPVVDEPTVILDCYDFPSAFKTHHLHDIFREYENMRGGYRIKWKDDTRALIIFEHPTTAKKAYIDNVSNPLAKIRPYNGPTDFLKSPNMNQRRPASMDLKRASYNGGYGMKSPLRPERQSIRG</sequence>
<dbReference type="InterPro" id="IPR053800">
    <property type="entry name" value="Thc1_RRM"/>
</dbReference>
<organism evidence="3">
    <name type="scientific">Lichtheimia ramosa</name>
    <dbReference type="NCBI Taxonomy" id="688394"/>
    <lineage>
        <taxon>Eukaryota</taxon>
        <taxon>Fungi</taxon>
        <taxon>Fungi incertae sedis</taxon>
        <taxon>Mucoromycota</taxon>
        <taxon>Mucoromycotina</taxon>
        <taxon>Mucoromycetes</taxon>
        <taxon>Mucorales</taxon>
        <taxon>Lichtheimiaceae</taxon>
        <taxon>Lichtheimia</taxon>
    </lineage>
</organism>
<evidence type="ECO:0000313" key="3">
    <source>
        <dbReference type="EMBL" id="CDS05393.1"/>
    </source>
</evidence>
<evidence type="ECO:0000259" key="2">
    <source>
        <dbReference type="Pfam" id="PF22877"/>
    </source>
</evidence>
<dbReference type="PANTHER" id="PTHR21678:SF0">
    <property type="entry name" value="C3H1-TYPE DOMAIN-CONTAINING PROTEIN"/>
    <property type="match status" value="1"/>
</dbReference>
<feature type="compositionally biased region" description="Low complexity" evidence="1">
    <location>
        <begin position="1"/>
        <end position="14"/>
    </location>
</feature>
<dbReference type="AlphaFoldDB" id="A0A077WE57"/>
<evidence type="ECO:0000256" key="1">
    <source>
        <dbReference type="SAM" id="MobiDB-lite"/>
    </source>
</evidence>
<gene>
    <name evidence="3" type="ORF">LRAMOSA07922</name>
</gene>
<dbReference type="EMBL" id="LK023316">
    <property type="protein sequence ID" value="CDS05393.1"/>
    <property type="molecule type" value="Genomic_DNA"/>
</dbReference>
<dbReference type="Gene3D" id="3.30.70.330">
    <property type="match status" value="1"/>
</dbReference>
<dbReference type="OrthoDB" id="5418203at2759"/>
<feature type="region of interest" description="Disordered" evidence="1">
    <location>
        <begin position="283"/>
        <end position="305"/>
    </location>
</feature>
<proteinExistence type="predicted"/>
<feature type="region of interest" description="Disordered" evidence="1">
    <location>
        <begin position="1"/>
        <end position="77"/>
    </location>
</feature>